<gene>
    <name evidence="3" type="ORF">B0T17DRAFT_613769</name>
</gene>
<keyword evidence="2" id="KW-0812">Transmembrane</keyword>
<protein>
    <submittedName>
        <fullName evidence="3">Uncharacterized protein</fullName>
    </submittedName>
</protein>
<feature type="region of interest" description="Disordered" evidence="1">
    <location>
        <begin position="120"/>
        <end position="157"/>
    </location>
</feature>
<keyword evidence="2" id="KW-0472">Membrane</keyword>
<proteinExistence type="predicted"/>
<feature type="transmembrane region" description="Helical" evidence="2">
    <location>
        <begin position="15"/>
        <end position="38"/>
    </location>
</feature>
<comment type="caution">
    <text evidence="3">The sequence shown here is derived from an EMBL/GenBank/DDBJ whole genome shotgun (WGS) entry which is preliminary data.</text>
</comment>
<sequence length="157" mass="16952">MPFLSALTNPKQPALLFGLALATIGWLFAMFYCTTQLLTWAHKRWPQTKTTTTTKSDMFVLTPHCALLLCVVASLFWIIIALAYLCARCFSRRPLPSSLPRNRKAAGRYDEADDGMARIGDDDGGIGTAGGRGGRKIRRAGTGTGTGAGMVRKEGAV</sequence>
<dbReference type="EMBL" id="JAULSR010000001">
    <property type="protein sequence ID" value="KAK0637136.1"/>
    <property type="molecule type" value="Genomic_DNA"/>
</dbReference>
<evidence type="ECO:0000313" key="4">
    <source>
        <dbReference type="Proteomes" id="UP001174934"/>
    </source>
</evidence>
<dbReference type="Proteomes" id="UP001174934">
    <property type="component" value="Unassembled WGS sequence"/>
</dbReference>
<evidence type="ECO:0000313" key="3">
    <source>
        <dbReference type="EMBL" id="KAK0637136.1"/>
    </source>
</evidence>
<reference evidence="3" key="1">
    <citation type="submission" date="2023-06" db="EMBL/GenBank/DDBJ databases">
        <title>Genome-scale phylogeny and comparative genomics of the fungal order Sordariales.</title>
        <authorList>
            <consortium name="Lawrence Berkeley National Laboratory"/>
            <person name="Hensen N."/>
            <person name="Bonometti L."/>
            <person name="Westerberg I."/>
            <person name="Brannstrom I.O."/>
            <person name="Guillou S."/>
            <person name="Cros-Aarteil S."/>
            <person name="Calhoun S."/>
            <person name="Haridas S."/>
            <person name="Kuo A."/>
            <person name="Mondo S."/>
            <person name="Pangilinan J."/>
            <person name="Riley R."/>
            <person name="LaButti K."/>
            <person name="Andreopoulos B."/>
            <person name="Lipzen A."/>
            <person name="Chen C."/>
            <person name="Yanf M."/>
            <person name="Daum C."/>
            <person name="Ng V."/>
            <person name="Clum A."/>
            <person name="Steindorff A."/>
            <person name="Ohm R."/>
            <person name="Martin F."/>
            <person name="Silar P."/>
            <person name="Natvig D."/>
            <person name="Lalanne C."/>
            <person name="Gautier V."/>
            <person name="Ament-velasquez S.L."/>
            <person name="Kruys A."/>
            <person name="Hutchinson M.I."/>
            <person name="Powell A.J."/>
            <person name="Barry K."/>
            <person name="Miller A.N."/>
            <person name="Grigoriev I.V."/>
            <person name="Debuchy R."/>
            <person name="Gladieux P."/>
            <person name="Thoren M.H."/>
            <person name="Johannesson H."/>
        </authorList>
    </citation>
    <scope>NUCLEOTIDE SEQUENCE</scope>
    <source>
        <strain evidence="3">SMH3391-2</strain>
    </source>
</reference>
<keyword evidence="2" id="KW-1133">Transmembrane helix</keyword>
<keyword evidence="4" id="KW-1185">Reference proteome</keyword>
<evidence type="ECO:0000256" key="2">
    <source>
        <dbReference type="SAM" id="Phobius"/>
    </source>
</evidence>
<evidence type="ECO:0000256" key="1">
    <source>
        <dbReference type="SAM" id="MobiDB-lite"/>
    </source>
</evidence>
<feature type="transmembrane region" description="Helical" evidence="2">
    <location>
        <begin position="59"/>
        <end position="85"/>
    </location>
</feature>
<accession>A0AA39XP40</accession>
<name>A0AA39XP40_9PEZI</name>
<organism evidence="3 4">
    <name type="scientific">Bombardia bombarda</name>
    <dbReference type="NCBI Taxonomy" id="252184"/>
    <lineage>
        <taxon>Eukaryota</taxon>
        <taxon>Fungi</taxon>
        <taxon>Dikarya</taxon>
        <taxon>Ascomycota</taxon>
        <taxon>Pezizomycotina</taxon>
        <taxon>Sordariomycetes</taxon>
        <taxon>Sordariomycetidae</taxon>
        <taxon>Sordariales</taxon>
        <taxon>Lasiosphaeriaceae</taxon>
        <taxon>Bombardia</taxon>
    </lineage>
</organism>
<dbReference type="AlphaFoldDB" id="A0AA39XP40"/>